<gene>
    <name evidence="2" type="ORF">I553_4940</name>
</gene>
<dbReference type="EMBL" id="JAOB01000060">
    <property type="protein sequence ID" value="EUA30683.1"/>
    <property type="molecule type" value="Genomic_DNA"/>
</dbReference>
<protein>
    <submittedName>
        <fullName evidence="2">Uncharacterized protein</fullName>
    </submittedName>
</protein>
<comment type="caution">
    <text evidence="2">The sequence shown here is derived from an EMBL/GenBank/DDBJ whole genome shotgun (WGS) entry which is preliminary data.</text>
</comment>
<dbReference type="AlphaFoldDB" id="X8AI22"/>
<dbReference type="PATRIC" id="fig|1299334.3.peg.6608"/>
<reference evidence="2" key="1">
    <citation type="submission" date="2014-01" db="EMBL/GenBank/DDBJ databases">
        <authorList>
            <person name="Brown-Elliot B."/>
            <person name="Wallace R."/>
            <person name="Lenaerts A."/>
            <person name="Ordway D."/>
            <person name="DeGroote M.A."/>
            <person name="Parker T."/>
            <person name="Sizemore C."/>
            <person name="Tallon L.J."/>
            <person name="Sadzewicz L.K."/>
            <person name="Sengamalay N."/>
            <person name="Fraser C.M."/>
            <person name="Hine E."/>
            <person name="Shefchek K.A."/>
            <person name="Das S.P."/>
            <person name="Tettelin H."/>
        </authorList>
    </citation>
    <scope>NUCLEOTIDE SEQUENCE [LARGE SCALE GENOMIC DNA]</scope>
    <source>
        <strain evidence="2">4042</strain>
    </source>
</reference>
<proteinExistence type="predicted"/>
<evidence type="ECO:0000313" key="2">
    <source>
        <dbReference type="EMBL" id="EUA30683.1"/>
    </source>
</evidence>
<name>X8AI22_MYCXE</name>
<evidence type="ECO:0000256" key="1">
    <source>
        <dbReference type="SAM" id="MobiDB-lite"/>
    </source>
</evidence>
<organism evidence="2">
    <name type="scientific">Mycobacterium xenopi 4042</name>
    <dbReference type="NCBI Taxonomy" id="1299334"/>
    <lineage>
        <taxon>Bacteria</taxon>
        <taxon>Bacillati</taxon>
        <taxon>Actinomycetota</taxon>
        <taxon>Actinomycetes</taxon>
        <taxon>Mycobacteriales</taxon>
        <taxon>Mycobacteriaceae</taxon>
        <taxon>Mycobacterium</taxon>
    </lineage>
</organism>
<accession>X8AI22</accession>
<sequence>MEPRGRHLGDGEMKAFAKRYRAAERLFPQTLEDKLSRNDWETGSNGLGLNQGTRPDRRGMRKRISRRFTASGTSILVCVHTDAAQWAWTFGEPAAGLKSCGRRKARRQ</sequence>
<feature type="compositionally biased region" description="Polar residues" evidence="1">
    <location>
        <begin position="41"/>
        <end position="53"/>
    </location>
</feature>
<feature type="region of interest" description="Disordered" evidence="1">
    <location>
        <begin position="37"/>
        <end position="60"/>
    </location>
</feature>